<dbReference type="KEGG" id="msr:AU15_06435"/>
<protein>
    <submittedName>
        <fullName evidence="2">Uncharacterized protein</fullName>
    </submittedName>
</protein>
<sequence>MNTLLRHLFTAATLSAALLTPVMASAQDKVPREGMTYVAFWPPDSTTGL</sequence>
<name>W5YV04_9GAMM</name>
<evidence type="ECO:0000313" key="2">
    <source>
        <dbReference type="EMBL" id="AHI33072.1"/>
    </source>
</evidence>
<evidence type="ECO:0000313" key="3">
    <source>
        <dbReference type="Proteomes" id="UP000035081"/>
    </source>
</evidence>
<dbReference type="EMBL" id="CP007152">
    <property type="protein sequence ID" value="AHI33072.1"/>
    <property type="molecule type" value="Genomic_DNA"/>
</dbReference>
<gene>
    <name evidence="2" type="ORF">AU15_06435</name>
</gene>
<organism evidence="2 3">
    <name type="scientific">Marinobacter salarius</name>
    <dbReference type="NCBI Taxonomy" id="1420917"/>
    <lineage>
        <taxon>Bacteria</taxon>
        <taxon>Pseudomonadati</taxon>
        <taxon>Pseudomonadota</taxon>
        <taxon>Gammaproteobacteria</taxon>
        <taxon>Pseudomonadales</taxon>
        <taxon>Marinobacteraceae</taxon>
        <taxon>Marinobacter</taxon>
    </lineage>
</organism>
<feature type="chain" id="PRO_5004874987" evidence="1">
    <location>
        <begin position="27"/>
        <end position="49"/>
    </location>
</feature>
<reference evidence="2 3" key="1">
    <citation type="journal article" date="2014" name="Genome Announc.">
        <title>Draft Genome Sequences of Marinobacter similis A3d10T and Marinobacter salarius R9SW1T.</title>
        <authorList>
            <person name="Ivanova E.P."/>
            <person name="Ng H.J."/>
            <person name="Webb H.K."/>
            <person name="Feng G."/>
            <person name="Oshima K."/>
            <person name="Hattori M."/>
            <person name="Ohkuma M."/>
            <person name="Sergeev A.F."/>
            <person name="Mikhailov V.V."/>
            <person name="Crawford R.J."/>
            <person name="Sawabe T."/>
        </authorList>
    </citation>
    <scope>NUCLEOTIDE SEQUENCE [LARGE SCALE GENOMIC DNA]</scope>
    <source>
        <strain evidence="3">A3d10 and R9SW1</strain>
    </source>
</reference>
<proteinExistence type="predicted"/>
<dbReference type="HOGENOM" id="CLU_3137490_0_0_6"/>
<evidence type="ECO:0000256" key="1">
    <source>
        <dbReference type="SAM" id="SignalP"/>
    </source>
</evidence>
<dbReference type="AlphaFoldDB" id="W5YV04"/>
<feature type="signal peptide" evidence="1">
    <location>
        <begin position="1"/>
        <end position="26"/>
    </location>
</feature>
<keyword evidence="1" id="KW-0732">Signal</keyword>
<accession>W5YV04</accession>
<dbReference type="Proteomes" id="UP000035081">
    <property type="component" value="Chromosome"/>
</dbReference>